<name>A0ACB8ZQ10_CICIN</name>
<gene>
    <name evidence="1" type="ORF">L2E82_44718</name>
</gene>
<keyword evidence="2" id="KW-1185">Reference proteome</keyword>
<dbReference type="EMBL" id="CM042016">
    <property type="protein sequence ID" value="KAI3700102.1"/>
    <property type="molecule type" value="Genomic_DNA"/>
</dbReference>
<comment type="caution">
    <text evidence="1">The sequence shown here is derived from an EMBL/GenBank/DDBJ whole genome shotgun (WGS) entry which is preliminary data.</text>
</comment>
<reference evidence="2" key="1">
    <citation type="journal article" date="2022" name="Mol. Ecol. Resour.">
        <title>The genomes of chicory, endive, great burdock and yacon provide insights into Asteraceae palaeo-polyploidization history and plant inulin production.</title>
        <authorList>
            <person name="Fan W."/>
            <person name="Wang S."/>
            <person name="Wang H."/>
            <person name="Wang A."/>
            <person name="Jiang F."/>
            <person name="Liu H."/>
            <person name="Zhao H."/>
            <person name="Xu D."/>
            <person name="Zhang Y."/>
        </authorList>
    </citation>
    <scope>NUCLEOTIDE SEQUENCE [LARGE SCALE GENOMIC DNA]</scope>
    <source>
        <strain evidence="2">cv. Punajuju</strain>
    </source>
</reference>
<evidence type="ECO:0000313" key="1">
    <source>
        <dbReference type="EMBL" id="KAI3700102.1"/>
    </source>
</evidence>
<protein>
    <submittedName>
        <fullName evidence="1">Uncharacterized protein</fullName>
    </submittedName>
</protein>
<proteinExistence type="predicted"/>
<evidence type="ECO:0000313" key="2">
    <source>
        <dbReference type="Proteomes" id="UP001055811"/>
    </source>
</evidence>
<reference evidence="1 2" key="2">
    <citation type="journal article" date="2022" name="Mol. Ecol. Resour.">
        <title>The genomes of chicory, endive, great burdock and yacon provide insights into Asteraceae paleo-polyploidization history and plant inulin production.</title>
        <authorList>
            <person name="Fan W."/>
            <person name="Wang S."/>
            <person name="Wang H."/>
            <person name="Wang A."/>
            <person name="Jiang F."/>
            <person name="Liu H."/>
            <person name="Zhao H."/>
            <person name="Xu D."/>
            <person name="Zhang Y."/>
        </authorList>
    </citation>
    <scope>NUCLEOTIDE SEQUENCE [LARGE SCALE GENOMIC DNA]</scope>
    <source>
        <strain evidence="2">cv. Punajuju</strain>
        <tissue evidence="1">Leaves</tissue>
    </source>
</reference>
<dbReference type="Proteomes" id="UP001055811">
    <property type="component" value="Linkage Group LG08"/>
</dbReference>
<organism evidence="1 2">
    <name type="scientific">Cichorium intybus</name>
    <name type="common">Chicory</name>
    <dbReference type="NCBI Taxonomy" id="13427"/>
    <lineage>
        <taxon>Eukaryota</taxon>
        <taxon>Viridiplantae</taxon>
        <taxon>Streptophyta</taxon>
        <taxon>Embryophyta</taxon>
        <taxon>Tracheophyta</taxon>
        <taxon>Spermatophyta</taxon>
        <taxon>Magnoliopsida</taxon>
        <taxon>eudicotyledons</taxon>
        <taxon>Gunneridae</taxon>
        <taxon>Pentapetalae</taxon>
        <taxon>asterids</taxon>
        <taxon>campanulids</taxon>
        <taxon>Asterales</taxon>
        <taxon>Asteraceae</taxon>
        <taxon>Cichorioideae</taxon>
        <taxon>Cichorieae</taxon>
        <taxon>Cichoriinae</taxon>
        <taxon>Cichorium</taxon>
    </lineage>
</organism>
<accession>A0ACB8ZQ10</accession>
<sequence length="105" mass="11903">MNRMKGDGNKKVLNTALHLAVSMKRNWSQTDGKLSGICAAAIYASSINAQVTLREEIQSACDYHPFEKYDYIARISNEICCQKLEYVLEKLDAMIETIDEYHPAN</sequence>